<evidence type="ECO:0000313" key="4">
    <source>
        <dbReference type="Proteomes" id="UP001213000"/>
    </source>
</evidence>
<dbReference type="Proteomes" id="UP001213000">
    <property type="component" value="Unassembled WGS sequence"/>
</dbReference>
<evidence type="ECO:0000259" key="2">
    <source>
        <dbReference type="Pfam" id="PF19977"/>
    </source>
</evidence>
<reference evidence="3" key="1">
    <citation type="submission" date="2022-07" db="EMBL/GenBank/DDBJ databases">
        <title>Genome Sequence of Leucocoprinus birnbaumii.</title>
        <authorList>
            <person name="Buettner E."/>
        </authorList>
    </citation>
    <scope>NUCLEOTIDE SEQUENCE</scope>
    <source>
        <strain evidence="3">VT141</strain>
    </source>
</reference>
<protein>
    <recommendedName>
        <fullName evidence="2">La-related protein 7 homolog xRRM domain-containing protein</fullName>
    </recommendedName>
</protein>
<comment type="caution">
    <text evidence="3">The sequence shown here is derived from an EMBL/GenBank/DDBJ whole genome shotgun (WGS) entry which is preliminary data.</text>
</comment>
<keyword evidence="4" id="KW-1185">Reference proteome</keyword>
<dbReference type="InterPro" id="IPR045537">
    <property type="entry name" value="Lar7_xRRM"/>
</dbReference>
<name>A0AAD5VDR9_9AGAR</name>
<dbReference type="AlphaFoldDB" id="A0AAD5VDR9"/>
<gene>
    <name evidence="3" type="ORF">NP233_g12893</name>
</gene>
<evidence type="ECO:0000313" key="3">
    <source>
        <dbReference type="EMBL" id="KAJ3552391.1"/>
    </source>
</evidence>
<dbReference type="Pfam" id="PF19977">
    <property type="entry name" value="xRRM"/>
    <property type="match status" value="1"/>
</dbReference>
<organism evidence="3 4">
    <name type="scientific">Leucocoprinus birnbaumii</name>
    <dbReference type="NCBI Taxonomy" id="56174"/>
    <lineage>
        <taxon>Eukaryota</taxon>
        <taxon>Fungi</taxon>
        <taxon>Dikarya</taxon>
        <taxon>Basidiomycota</taxon>
        <taxon>Agaricomycotina</taxon>
        <taxon>Agaricomycetes</taxon>
        <taxon>Agaricomycetidae</taxon>
        <taxon>Agaricales</taxon>
        <taxon>Agaricineae</taxon>
        <taxon>Agaricaceae</taxon>
        <taxon>Leucocoprinus</taxon>
    </lineage>
</organism>
<feature type="domain" description="La-related protein 7 homolog xRRM" evidence="2">
    <location>
        <begin position="1"/>
        <end position="76"/>
    </location>
</feature>
<dbReference type="GO" id="GO:0070034">
    <property type="term" value="F:telomerase RNA binding"/>
    <property type="evidence" value="ECO:0007669"/>
    <property type="project" value="InterPro"/>
</dbReference>
<feature type="region of interest" description="Disordered" evidence="1">
    <location>
        <begin position="92"/>
        <end position="124"/>
    </location>
</feature>
<dbReference type="EMBL" id="JANIEX010002059">
    <property type="protein sequence ID" value="KAJ3552391.1"/>
    <property type="molecule type" value="Genomic_DNA"/>
</dbReference>
<dbReference type="GO" id="GO:1904868">
    <property type="term" value="P:telomerase catalytic core complex assembly"/>
    <property type="evidence" value="ECO:0007669"/>
    <property type="project" value="InterPro"/>
</dbReference>
<proteinExistence type="predicted"/>
<evidence type="ECO:0000256" key="1">
    <source>
        <dbReference type="SAM" id="MobiDB-lite"/>
    </source>
</evidence>
<accession>A0AAD5VDR9</accession>
<sequence>MDTCYLRLAAPAYTTALVEHFDHLTRQIVQVTGMDEAGTDISSGPGSFDDRKPIVVERVIGRPEEIYWEKVPVKVKKGAVEKAIQLTRLGDQGEVGGFSNGRKHSVGADAQRDESLRKKKRKIQ</sequence>